<evidence type="ECO:0000256" key="1">
    <source>
        <dbReference type="SAM" id="MobiDB-lite"/>
    </source>
</evidence>
<dbReference type="AlphaFoldDB" id="A0AAD8YGA1"/>
<feature type="region of interest" description="Disordered" evidence="1">
    <location>
        <begin position="1"/>
        <end position="21"/>
    </location>
</feature>
<dbReference type="Gene3D" id="2.130.10.10">
    <property type="entry name" value="YVTN repeat-like/Quinoprotein amine dehydrogenase"/>
    <property type="match status" value="1"/>
</dbReference>
<dbReference type="GO" id="GO:0017057">
    <property type="term" value="F:6-phosphogluconolactonase activity"/>
    <property type="evidence" value="ECO:0007669"/>
    <property type="project" value="TreeGrafter"/>
</dbReference>
<organism evidence="2 3">
    <name type="scientific">Skeletonema marinoi</name>
    <dbReference type="NCBI Taxonomy" id="267567"/>
    <lineage>
        <taxon>Eukaryota</taxon>
        <taxon>Sar</taxon>
        <taxon>Stramenopiles</taxon>
        <taxon>Ochrophyta</taxon>
        <taxon>Bacillariophyta</taxon>
        <taxon>Coscinodiscophyceae</taxon>
        <taxon>Thalassiosirophycidae</taxon>
        <taxon>Thalassiosirales</taxon>
        <taxon>Skeletonemataceae</taxon>
        <taxon>Skeletonema</taxon>
        <taxon>Skeletonema marinoi-dohrnii complex</taxon>
    </lineage>
</organism>
<gene>
    <name evidence="2" type="ORF">QTG54_003292</name>
</gene>
<sequence length="431" mass="45506">MSYSSKSYKEAKSSKSCTPDSPFNFSTVYTMDNQPENQNQISIYERDQQDGTLNFISTVATGGSGFQLQFDPATDPAPLRPQQDPLASTGSIIVAGSETQKCLLAVNAGSNTVSMFKFKIGAAPDELTLVGTFATGGTIPVSITERNGLVYVLNAGGNGSIMGFNLVPFTCQLFPFDASTSTELSQTVPDGGGGILTATPTQIGFTPENNILVTIKQTNGGGPDFENQTGSLNVYEVNQNDGTIGSLIQTSLSREGFGTLPFSFTFDDSGNLLLIELAGIEGSFDRGVVSVMANIDSNPPLLTSEAESGATATCWIEYNPLTSCIYTTNNGSRSISSFYLNEDSEVELVSNDLGGGLDAPTDMIQSSDSKYLYALSTGAQTEDLQPLIYVYEMTGDCGLKQVQVIADGLDDEATRSADGGVVNGYVGLALF</sequence>
<comment type="caution">
    <text evidence="2">The sequence shown here is derived from an EMBL/GenBank/DDBJ whole genome shotgun (WGS) entry which is preliminary data.</text>
</comment>
<proteinExistence type="predicted"/>
<evidence type="ECO:0000313" key="2">
    <source>
        <dbReference type="EMBL" id="KAK1745368.1"/>
    </source>
</evidence>
<reference evidence="2" key="1">
    <citation type="submission" date="2023-06" db="EMBL/GenBank/DDBJ databases">
        <title>Survivors Of The Sea: Transcriptome response of Skeletonema marinoi to long-term dormancy.</title>
        <authorList>
            <person name="Pinder M.I.M."/>
            <person name="Kourtchenko O."/>
            <person name="Robertson E.K."/>
            <person name="Larsson T."/>
            <person name="Maumus F."/>
            <person name="Osuna-Cruz C.M."/>
            <person name="Vancaester E."/>
            <person name="Stenow R."/>
            <person name="Vandepoele K."/>
            <person name="Ploug H."/>
            <person name="Bruchert V."/>
            <person name="Godhe A."/>
            <person name="Topel M."/>
        </authorList>
    </citation>
    <scope>NUCLEOTIDE SEQUENCE</scope>
    <source>
        <strain evidence="2">R05AC</strain>
    </source>
</reference>
<dbReference type="EMBL" id="JATAAI010000005">
    <property type="protein sequence ID" value="KAK1745368.1"/>
    <property type="molecule type" value="Genomic_DNA"/>
</dbReference>
<dbReference type="Proteomes" id="UP001224775">
    <property type="component" value="Unassembled WGS sequence"/>
</dbReference>
<dbReference type="InterPro" id="IPR050282">
    <property type="entry name" value="Cycloisomerase_2"/>
</dbReference>
<name>A0AAD8YGA1_9STRA</name>
<dbReference type="PANTHER" id="PTHR30344">
    <property type="entry name" value="6-PHOSPHOGLUCONOLACTONASE-RELATED"/>
    <property type="match status" value="1"/>
</dbReference>
<evidence type="ECO:0000313" key="3">
    <source>
        <dbReference type="Proteomes" id="UP001224775"/>
    </source>
</evidence>
<dbReference type="SUPFAM" id="SSF75011">
    <property type="entry name" value="3-carboxy-cis,cis-mucoante lactonizing enzyme"/>
    <property type="match status" value="1"/>
</dbReference>
<accession>A0AAD8YGA1</accession>
<protein>
    <submittedName>
        <fullName evidence="2">Lactonase family protein</fullName>
    </submittedName>
</protein>
<dbReference type="InterPro" id="IPR015943">
    <property type="entry name" value="WD40/YVTN_repeat-like_dom_sf"/>
</dbReference>
<keyword evidence="3" id="KW-1185">Reference proteome</keyword>
<dbReference type="PANTHER" id="PTHR30344:SF1">
    <property type="entry name" value="6-PHOSPHOGLUCONOLACTONASE"/>
    <property type="match status" value="1"/>
</dbReference>